<protein>
    <submittedName>
        <fullName evidence="1">Uncharacterized protein</fullName>
    </submittedName>
</protein>
<comment type="caution">
    <text evidence="1">The sequence shown here is derived from an EMBL/GenBank/DDBJ whole genome shotgun (WGS) entry which is preliminary data.</text>
</comment>
<organism evidence="1 2">
    <name type="scientific">Lipomyces kononenkoae</name>
    <name type="common">Yeast</name>
    <dbReference type="NCBI Taxonomy" id="34357"/>
    <lineage>
        <taxon>Eukaryota</taxon>
        <taxon>Fungi</taxon>
        <taxon>Dikarya</taxon>
        <taxon>Ascomycota</taxon>
        <taxon>Saccharomycotina</taxon>
        <taxon>Lipomycetes</taxon>
        <taxon>Lipomycetales</taxon>
        <taxon>Lipomycetaceae</taxon>
        <taxon>Lipomyces</taxon>
    </lineage>
</organism>
<evidence type="ECO:0000313" key="1">
    <source>
        <dbReference type="EMBL" id="KAK9235767.1"/>
    </source>
</evidence>
<reference evidence="2" key="1">
    <citation type="journal article" date="2024" name="Front. Bioeng. Biotechnol.">
        <title>Genome-scale model development and genomic sequencing of the oleaginous clade Lipomyces.</title>
        <authorList>
            <person name="Czajka J.J."/>
            <person name="Han Y."/>
            <person name="Kim J."/>
            <person name="Mondo S.J."/>
            <person name="Hofstad B.A."/>
            <person name="Robles A."/>
            <person name="Haridas S."/>
            <person name="Riley R."/>
            <person name="LaButti K."/>
            <person name="Pangilinan J."/>
            <person name="Andreopoulos W."/>
            <person name="Lipzen A."/>
            <person name="Yan J."/>
            <person name="Wang M."/>
            <person name="Ng V."/>
            <person name="Grigoriev I.V."/>
            <person name="Spatafora J.W."/>
            <person name="Magnuson J.K."/>
            <person name="Baker S.E."/>
            <person name="Pomraning K.R."/>
        </authorList>
    </citation>
    <scope>NUCLEOTIDE SEQUENCE [LARGE SCALE GENOMIC DNA]</scope>
    <source>
        <strain evidence="2">CBS 7786</strain>
    </source>
</reference>
<sequence>MSAHLTVGTQFRTPEEAQTTVELFARTQGFAVVRQSRRSSPYRIKYLCKCNGQYRSTRGLPEDVGQVVEGQTRKREARSGKLGCKWMVALRFAKKQGNWEICATSLVHNHSMDMHNGLTFPENRLNIVSNIQDSGPIEAATSARSQANIDVTLQTILRSPFRPLQKSEMIHRSLGITMLPRDVVNHSHAAPVSKSSSVRKLLDELPDRGYIYSLLTDANTVFGIFIVRRDVISEARRMGQLLFVDATYKTNDRRLPLVNIVGVNSSGSTFRIAICYLVRESELFYSWMWEMLSMFLYDLAMTRLTEIIRRISFW</sequence>
<dbReference type="EMBL" id="MU971404">
    <property type="protein sequence ID" value="KAK9235767.1"/>
    <property type="molecule type" value="Genomic_DNA"/>
</dbReference>
<dbReference type="Proteomes" id="UP001433508">
    <property type="component" value="Unassembled WGS sequence"/>
</dbReference>
<name>A0ACC3SVU3_LIPKO</name>
<keyword evidence="2" id="KW-1185">Reference proteome</keyword>
<proteinExistence type="predicted"/>
<evidence type="ECO:0000313" key="2">
    <source>
        <dbReference type="Proteomes" id="UP001433508"/>
    </source>
</evidence>
<gene>
    <name evidence="1" type="ORF">V1525DRAFT_249903</name>
</gene>
<accession>A0ACC3SVU3</accession>